<feature type="transmembrane region" description="Helical" evidence="21">
    <location>
        <begin position="124"/>
        <end position="142"/>
    </location>
</feature>
<feature type="transmembrane region" description="Helical" evidence="21">
    <location>
        <begin position="355"/>
        <end position="376"/>
    </location>
</feature>
<comment type="caution">
    <text evidence="22">The sequence shown here is derived from an EMBL/GenBank/DDBJ whole genome shotgun (WGS) entry which is preliminary data.</text>
</comment>
<dbReference type="InterPro" id="IPR013437">
    <property type="entry name" value="FtsW"/>
</dbReference>
<feature type="transmembrane region" description="Helical" evidence="21">
    <location>
        <begin position="154"/>
        <end position="177"/>
    </location>
</feature>
<sequence>MINVYYFHRQPPVLICLSTNLREPDYLTSCSMIRKRKNNFIAWLARPFWGRGFGNQPDLVLLVVVGFLLFFGLLFLSSASSTLAFGKHHDTYFFVKQQLLHGILPGLLLFYIALRINYKVYEKLAYLFLIVSLILLLLVVFTNLGNQYGTATSWINLGGISFQPSEFVKLFFILFLADWLSKKGNRIKNFKTGTLPFVIILSIISVLIIKQPDIGTLIIIALIALAMFFASGAKWSHLAAIISVGLAGLLVLIKAAPYRLSRFTAWLNPDIDPRGIGWQIKQSLIAVGSGGWLGLGLGDSRQKSYLPMPANDSIFAIIAEEIGFIFTLCFLALFVILMMRGFYIIRNAPDNFAKLTALGITVWLSTQIFINIAGIIQLLPLTGVPLSFVSLGGSNLVVTLVSIGILANISRFTNQR</sequence>
<feature type="transmembrane region" description="Helical" evidence="21">
    <location>
        <begin position="238"/>
        <end position="258"/>
    </location>
</feature>
<keyword evidence="5" id="KW-0328">Glycosyltransferase</keyword>
<feature type="transmembrane region" description="Helical" evidence="21">
    <location>
        <begin position="388"/>
        <end position="409"/>
    </location>
</feature>
<dbReference type="Pfam" id="PF01098">
    <property type="entry name" value="FTSW_RODA_SPOVE"/>
    <property type="match status" value="1"/>
</dbReference>
<feature type="transmembrane region" description="Helical" evidence="21">
    <location>
        <begin position="59"/>
        <end position="79"/>
    </location>
</feature>
<keyword evidence="4" id="KW-0132">Cell division</keyword>
<keyword evidence="9" id="KW-0573">Peptidoglycan synthesis</keyword>
<dbReference type="GO" id="GO:0032153">
    <property type="term" value="C:cell division site"/>
    <property type="evidence" value="ECO:0007669"/>
    <property type="project" value="TreeGrafter"/>
</dbReference>
<keyword evidence="10 21" id="KW-1133">Transmembrane helix</keyword>
<dbReference type="InterPro" id="IPR001182">
    <property type="entry name" value="FtsW/RodA"/>
</dbReference>
<dbReference type="GO" id="GO:0009252">
    <property type="term" value="P:peptidoglycan biosynthetic process"/>
    <property type="evidence" value="ECO:0007669"/>
    <property type="project" value="UniProtKB-KW"/>
</dbReference>
<protein>
    <recommendedName>
        <fullName evidence="17">Probable peptidoglycan glycosyltransferase FtsW</fullName>
        <ecNumber evidence="19">2.4.99.28</ecNumber>
    </recommendedName>
    <alternativeName>
        <fullName evidence="18">Cell division protein FtsW</fullName>
    </alternativeName>
    <alternativeName>
        <fullName evidence="15">Cell wall polymerase</fullName>
    </alternativeName>
    <alternativeName>
        <fullName evidence="14">Peptidoglycan polymerase</fullName>
    </alternativeName>
</protein>
<dbReference type="AlphaFoldDB" id="A0A2H0NC05"/>
<keyword evidence="6" id="KW-0808">Transferase</keyword>
<dbReference type="GO" id="GO:0071555">
    <property type="term" value="P:cell wall organization"/>
    <property type="evidence" value="ECO:0007669"/>
    <property type="project" value="UniProtKB-KW"/>
</dbReference>
<evidence type="ECO:0000256" key="8">
    <source>
        <dbReference type="ARBA" id="ARBA00022960"/>
    </source>
</evidence>
<keyword evidence="7 21" id="KW-0812">Transmembrane</keyword>
<proteinExistence type="inferred from homology"/>
<feature type="transmembrane region" description="Helical" evidence="21">
    <location>
        <begin position="99"/>
        <end position="117"/>
    </location>
</feature>
<gene>
    <name evidence="22" type="primary">ftsW</name>
    <name evidence="22" type="ORF">COV55_04060</name>
</gene>
<evidence type="ECO:0000256" key="15">
    <source>
        <dbReference type="ARBA" id="ARBA00033270"/>
    </source>
</evidence>
<keyword evidence="3" id="KW-1003">Cell membrane</keyword>
<comment type="catalytic activity">
    <reaction evidence="20">
        <text>[GlcNAc-(1-&gt;4)-Mur2Ac(oyl-L-Ala-gamma-D-Glu-L-Lys-D-Ala-D-Ala)](n)-di-trans,octa-cis-undecaprenyl diphosphate + beta-D-GlcNAc-(1-&gt;4)-Mur2Ac(oyl-L-Ala-gamma-D-Glu-L-Lys-D-Ala-D-Ala)-di-trans,octa-cis-undecaprenyl diphosphate = [GlcNAc-(1-&gt;4)-Mur2Ac(oyl-L-Ala-gamma-D-Glu-L-Lys-D-Ala-D-Ala)](n+1)-di-trans,octa-cis-undecaprenyl diphosphate + di-trans,octa-cis-undecaprenyl diphosphate + H(+)</text>
        <dbReference type="Rhea" id="RHEA:23708"/>
        <dbReference type="Rhea" id="RHEA-COMP:9602"/>
        <dbReference type="Rhea" id="RHEA-COMP:9603"/>
        <dbReference type="ChEBI" id="CHEBI:15378"/>
        <dbReference type="ChEBI" id="CHEBI:58405"/>
        <dbReference type="ChEBI" id="CHEBI:60033"/>
        <dbReference type="ChEBI" id="CHEBI:78435"/>
        <dbReference type="EC" id="2.4.99.28"/>
    </reaction>
</comment>
<evidence type="ECO:0000256" key="7">
    <source>
        <dbReference type="ARBA" id="ARBA00022692"/>
    </source>
</evidence>
<evidence type="ECO:0000313" key="23">
    <source>
        <dbReference type="Proteomes" id="UP000230564"/>
    </source>
</evidence>
<comment type="subcellular location">
    <subcellularLocation>
        <location evidence="1">Cell membrane</location>
        <topology evidence="1">Multi-pass membrane protein</topology>
    </subcellularLocation>
</comment>
<evidence type="ECO:0000256" key="9">
    <source>
        <dbReference type="ARBA" id="ARBA00022984"/>
    </source>
</evidence>
<evidence type="ECO:0000313" key="22">
    <source>
        <dbReference type="EMBL" id="PIR06432.1"/>
    </source>
</evidence>
<keyword evidence="11 21" id="KW-0472">Membrane</keyword>
<evidence type="ECO:0000256" key="1">
    <source>
        <dbReference type="ARBA" id="ARBA00004651"/>
    </source>
</evidence>
<evidence type="ECO:0000256" key="3">
    <source>
        <dbReference type="ARBA" id="ARBA00022475"/>
    </source>
</evidence>
<dbReference type="EC" id="2.4.99.28" evidence="19"/>
<dbReference type="NCBIfam" id="TIGR02614">
    <property type="entry name" value="ftsW"/>
    <property type="match status" value="1"/>
</dbReference>
<dbReference type="EMBL" id="PCWQ01000013">
    <property type="protein sequence ID" value="PIR06432.1"/>
    <property type="molecule type" value="Genomic_DNA"/>
</dbReference>
<evidence type="ECO:0000256" key="14">
    <source>
        <dbReference type="ARBA" id="ARBA00032370"/>
    </source>
</evidence>
<evidence type="ECO:0000256" key="21">
    <source>
        <dbReference type="SAM" id="Phobius"/>
    </source>
</evidence>
<comment type="pathway">
    <text evidence="2">Cell wall biogenesis; peptidoglycan biosynthesis.</text>
</comment>
<feature type="transmembrane region" description="Helical" evidence="21">
    <location>
        <begin position="214"/>
        <end position="231"/>
    </location>
</feature>
<evidence type="ECO:0000256" key="13">
    <source>
        <dbReference type="ARBA" id="ARBA00023316"/>
    </source>
</evidence>
<evidence type="ECO:0000256" key="19">
    <source>
        <dbReference type="ARBA" id="ARBA00044770"/>
    </source>
</evidence>
<evidence type="ECO:0000256" key="5">
    <source>
        <dbReference type="ARBA" id="ARBA00022676"/>
    </source>
</evidence>
<evidence type="ECO:0000256" key="10">
    <source>
        <dbReference type="ARBA" id="ARBA00022989"/>
    </source>
</evidence>
<feature type="transmembrane region" description="Helical" evidence="21">
    <location>
        <begin position="189"/>
        <end position="208"/>
    </location>
</feature>
<accession>A0A2H0NC05</accession>
<comment type="similarity">
    <text evidence="16">Belongs to the SEDS family. FtsW subfamily.</text>
</comment>
<dbReference type="PANTHER" id="PTHR30474">
    <property type="entry name" value="CELL CYCLE PROTEIN"/>
    <property type="match status" value="1"/>
</dbReference>
<evidence type="ECO:0000256" key="2">
    <source>
        <dbReference type="ARBA" id="ARBA00004752"/>
    </source>
</evidence>
<evidence type="ECO:0000256" key="20">
    <source>
        <dbReference type="ARBA" id="ARBA00049902"/>
    </source>
</evidence>
<organism evidence="22 23">
    <name type="scientific">Candidatus Komeilibacteria bacterium CG11_big_fil_rev_8_21_14_0_20_36_20</name>
    <dbReference type="NCBI Taxonomy" id="1974477"/>
    <lineage>
        <taxon>Bacteria</taxon>
        <taxon>Candidatus Komeiliibacteriota</taxon>
    </lineage>
</organism>
<dbReference type="GO" id="GO:0008360">
    <property type="term" value="P:regulation of cell shape"/>
    <property type="evidence" value="ECO:0007669"/>
    <property type="project" value="UniProtKB-KW"/>
</dbReference>
<dbReference type="Proteomes" id="UP000230564">
    <property type="component" value="Unassembled WGS sequence"/>
</dbReference>
<dbReference type="GO" id="GO:0015648">
    <property type="term" value="F:lipid-linked peptidoglycan transporter activity"/>
    <property type="evidence" value="ECO:0007669"/>
    <property type="project" value="TreeGrafter"/>
</dbReference>
<evidence type="ECO:0000256" key="16">
    <source>
        <dbReference type="ARBA" id="ARBA00038053"/>
    </source>
</evidence>
<evidence type="ECO:0000256" key="6">
    <source>
        <dbReference type="ARBA" id="ARBA00022679"/>
    </source>
</evidence>
<evidence type="ECO:0000256" key="11">
    <source>
        <dbReference type="ARBA" id="ARBA00023136"/>
    </source>
</evidence>
<evidence type="ECO:0000256" key="4">
    <source>
        <dbReference type="ARBA" id="ARBA00022618"/>
    </source>
</evidence>
<evidence type="ECO:0000256" key="18">
    <source>
        <dbReference type="ARBA" id="ARBA00041418"/>
    </source>
</evidence>
<dbReference type="PANTHER" id="PTHR30474:SF2">
    <property type="entry name" value="PEPTIDOGLYCAN GLYCOSYLTRANSFERASE FTSW-RELATED"/>
    <property type="match status" value="1"/>
</dbReference>
<name>A0A2H0NC05_9BACT</name>
<feature type="transmembrane region" description="Helical" evidence="21">
    <location>
        <begin position="314"/>
        <end position="343"/>
    </location>
</feature>
<evidence type="ECO:0000256" key="12">
    <source>
        <dbReference type="ARBA" id="ARBA00023306"/>
    </source>
</evidence>
<evidence type="ECO:0000256" key="17">
    <source>
        <dbReference type="ARBA" id="ARBA00041185"/>
    </source>
</evidence>
<reference evidence="22 23" key="1">
    <citation type="submission" date="2017-09" db="EMBL/GenBank/DDBJ databases">
        <title>Depth-based differentiation of microbial function through sediment-hosted aquifers and enrichment of novel symbionts in the deep terrestrial subsurface.</title>
        <authorList>
            <person name="Probst A.J."/>
            <person name="Ladd B."/>
            <person name="Jarett J.K."/>
            <person name="Geller-Mcgrath D.E."/>
            <person name="Sieber C.M."/>
            <person name="Emerson J.B."/>
            <person name="Anantharaman K."/>
            <person name="Thomas B.C."/>
            <person name="Malmstrom R."/>
            <person name="Stieglmeier M."/>
            <person name="Klingl A."/>
            <person name="Woyke T."/>
            <person name="Ryan C.M."/>
            <person name="Banfield J.F."/>
        </authorList>
    </citation>
    <scope>NUCLEOTIDE SEQUENCE [LARGE SCALE GENOMIC DNA]</scope>
    <source>
        <strain evidence="22">CG11_big_fil_rev_8_21_14_0_20_36_20</strain>
    </source>
</reference>
<dbReference type="GO" id="GO:0008955">
    <property type="term" value="F:peptidoglycan glycosyltransferase activity"/>
    <property type="evidence" value="ECO:0007669"/>
    <property type="project" value="UniProtKB-EC"/>
</dbReference>
<dbReference type="GO" id="GO:0005886">
    <property type="term" value="C:plasma membrane"/>
    <property type="evidence" value="ECO:0007669"/>
    <property type="project" value="UniProtKB-SubCell"/>
</dbReference>
<keyword evidence="8" id="KW-0133">Cell shape</keyword>
<keyword evidence="13" id="KW-0961">Cell wall biogenesis/degradation</keyword>
<dbReference type="GO" id="GO:0051301">
    <property type="term" value="P:cell division"/>
    <property type="evidence" value="ECO:0007669"/>
    <property type="project" value="UniProtKB-KW"/>
</dbReference>
<keyword evidence="12" id="KW-0131">Cell cycle</keyword>